<organism evidence="5">
    <name type="scientific">mine drainage metagenome</name>
    <dbReference type="NCBI Taxonomy" id="410659"/>
    <lineage>
        <taxon>unclassified sequences</taxon>
        <taxon>metagenomes</taxon>
        <taxon>ecological metagenomes</taxon>
    </lineage>
</organism>
<accession>A0A1J5S6L6</accession>
<dbReference type="GO" id="GO:0061542">
    <property type="term" value="F:3-demethylubiquinol 3-O-methyltransferase activity"/>
    <property type="evidence" value="ECO:0007669"/>
    <property type="project" value="UniProtKB-EC"/>
</dbReference>
<comment type="caution">
    <text evidence="5">The sequence shown here is derived from an EMBL/GenBank/DDBJ whole genome shotgun (WGS) entry which is preliminary data.</text>
</comment>
<dbReference type="AlphaFoldDB" id="A0A1J5S6L6"/>
<dbReference type="GO" id="GO:0102208">
    <property type="term" value="F:2-polyprenyl-6-hydroxyphenol methylase activity"/>
    <property type="evidence" value="ECO:0007669"/>
    <property type="project" value="UniProtKB-EC"/>
</dbReference>
<evidence type="ECO:0000256" key="1">
    <source>
        <dbReference type="ARBA" id="ARBA00022603"/>
    </source>
</evidence>
<evidence type="ECO:0000259" key="4">
    <source>
        <dbReference type="Pfam" id="PF08242"/>
    </source>
</evidence>
<feature type="domain" description="Methyltransferase type 12" evidence="4">
    <location>
        <begin position="43"/>
        <end position="136"/>
    </location>
</feature>
<protein>
    <submittedName>
        <fullName evidence="5">Ubiquinone biosynthesis O-methyltransferase</fullName>
        <ecNumber evidence="5">2.1.1.222</ecNumber>
        <ecNumber evidence="5">2.1.1.64</ecNumber>
    </submittedName>
</protein>
<evidence type="ECO:0000256" key="2">
    <source>
        <dbReference type="ARBA" id="ARBA00022679"/>
    </source>
</evidence>
<keyword evidence="2 5" id="KW-0808">Transferase</keyword>
<evidence type="ECO:0000256" key="3">
    <source>
        <dbReference type="ARBA" id="ARBA00022691"/>
    </source>
</evidence>
<keyword evidence="3" id="KW-0949">S-adenosyl-L-methionine</keyword>
<dbReference type="EMBL" id="MLJW01000102">
    <property type="protein sequence ID" value="OIQ99735.1"/>
    <property type="molecule type" value="Genomic_DNA"/>
</dbReference>
<gene>
    <name evidence="5" type="primary">ubiG_19</name>
    <name evidence="5" type="ORF">GALL_181320</name>
</gene>
<dbReference type="Gene3D" id="3.40.50.150">
    <property type="entry name" value="Vaccinia Virus protein VP39"/>
    <property type="match status" value="1"/>
</dbReference>
<name>A0A1J5S6L6_9ZZZZ</name>
<sequence length="202" mass="22939">MKLNSILELPVLYKLFSTLVGAQNSQSIFVNQYVRPVTGARILDIGCGPGNILDHLPQVDYFGFDFNPSYIESATRRYGDRGQFFCQRVSEAQVFLEQPESFDIVLAIGILHHLDDAEAIQLFDIAKRALKKGGRLVTFDGCYVKDQSPAAKYLLSRDRGQFVRDEKGYTDLARARFDNVVVSIRNDLLHIPYTHIMLECMK</sequence>
<dbReference type="GO" id="GO:0032259">
    <property type="term" value="P:methylation"/>
    <property type="evidence" value="ECO:0007669"/>
    <property type="project" value="UniProtKB-KW"/>
</dbReference>
<dbReference type="EC" id="2.1.1.64" evidence="5"/>
<dbReference type="InterPro" id="IPR013217">
    <property type="entry name" value="Methyltransf_12"/>
</dbReference>
<dbReference type="InterPro" id="IPR029063">
    <property type="entry name" value="SAM-dependent_MTases_sf"/>
</dbReference>
<dbReference type="PANTHER" id="PTHR43464">
    <property type="entry name" value="METHYLTRANSFERASE"/>
    <property type="match status" value="1"/>
</dbReference>
<dbReference type="SUPFAM" id="SSF53335">
    <property type="entry name" value="S-adenosyl-L-methionine-dependent methyltransferases"/>
    <property type="match status" value="1"/>
</dbReference>
<dbReference type="Pfam" id="PF08242">
    <property type="entry name" value="Methyltransf_12"/>
    <property type="match status" value="1"/>
</dbReference>
<dbReference type="CDD" id="cd02440">
    <property type="entry name" value="AdoMet_MTases"/>
    <property type="match status" value="1"/>
</dbReference>
<dbReference type="EC" id="2.1.1.222" evidence="5"/>
<evidence type="ECO:0000313" key="5">
    <source>
        <dbReference type="EMBL" id="OIQ99735.1"/>
    </source>
</evidence>
<dbReference type="PANTHER" id="PTHR43464:SF19">
    <property type="entry name" value="UBIQUINONE BIOSYNTHESIS O-METHYLTRANSFERASE, MITOCHONDRIAL"/>
    <property type="match status" value="1"/>
</dbReference>
<reference evidence="5" key="1">
    <citation type="submission" date="2016-10" db="EMBL/GenBank/DDBJ databases">
        <title>Sequence of Gallionella enrichment culture.</title>
        <authorList>
            <person name="Poehlein A."/>
            <person name="Muehling M."/>
            <person name="Daniel R."/>
        </authorList>
    </citation>
    <scope>NUCLEOTIDE SEQUENCE</scope>
</reference>
<keyword evidence="5" id="KW-0830">Ubiquinone</keyword>
<keyword evidence="1 5" id="KW-0489">Methyltransferase</keyword>
<proteinExistence type="predicted"/>